<dbReference type="PROSITE" id="PS51194">
    <property type="entry name" value="HELICASE_CTER"/>
    <property type="match status" value="1"/>
</dbReference>
<feature type="compositionally biased region" description="Polar residues" evidence="10">
    <location>
        <begin position="347"/>
        <end position="369"/>
    </location>
</feature>
<feature type="coiled-coil region" evidence="9">
    <location>
        <begin position="1227"/>
        <end position="1254"/>
    </location>
</feature>
<dbReference type="Proteomes" id="UP000009168">
    <property type="component" value="Unassembled WGS sequence"/>
</dbReference>
<dbReference type="SUPFAM" id="SSF52540">
    <property type="entry name" value="P-loop containing nucleoside triphosphate hydrolases"/>
    <property type="match status" value="2"/>
</dbReference>
<keyword evidence="14" id="KW-0378">Hydrolase</keyword>
<dbReference type="RefSeq" id="XP_001007094.1">
    <property type="nucleotide sequence ID" value="XM_001007094.1"/>
</dbReference>
<keyword evidence="9" id="KW-0175">Coiled coil</keyword>
<keyword evidence="3" id="KW-0547">Nucleotide-binding</keyword>
<evidence type="ECO:0000256" key="7">
    <source>
        <dbReference type="ARBA" id="ARBA00023010"/>
    </source>
</evidence>
<dbReference type="InterPro" id="IPR001650">
    <property type="entry name" value="Helicase_C-like"/>
</dbReference>
<evidence type="ECO:0000256" key="5">
    <source>
        <dbReference type="ARBA" id="ARBA00022927"/>
    </source>
</evidence>
<dbReference type="InterPro" id="IPR014018">
    <property type="entry name" value="SecA_motor_DEAD"/>
</dbReference>
<dbReference type="PANTHER" id="PTHR30612:SF0">
    <property type="entry name" value="CHLOROPLAST PROTEIN-TRANSPORTING ATPASE"/>
    <property type="match status" value="1"/>
</dbReference>
<evidence type="ECO:0000259" key="13">
    <source>
        <dbReference type="PROSITE" id="PS51196"/>
    </source>
</evidence>
<feature type="region of interest" description="Disordered" evidence="10">
    <location>
        <begin position="384"/>
        <end position="423"/>
    </location>
</feature>
<dbReference type="GO" id="GO:0006886">
    <property type="term" value="P:intracellular protein transport"/>
    <property type="evidence" value="ECO:0007669"/>
    <property type="project" value="InterPro"/>
</dbReference>
<protein>
    <submittedName>
        <fullName evidence="14">Helicase carboxy-terminal domain protein</fullName>
    </submittedName>
</protein>
<feature type="compositionally biased region" description="Basic and acidic residues" evidence="10">
    <location>
        <begin position="266"/>
        <end position="280"/>
    </location>
</feature>
<dbReference type="KEGG" id="tet:TTHERM_00204080"/>
<keyword evidence="14" id="KW-0347">Helicase</keyword>
<dbReference type="PANTHER" id="PTHR30612">
    <property type="entry name" value="SECA INNER MEMBRANE COMPONENT OF SEC PROTEIN SECRETION SYSTEM"/>
    <property type="match status" value="1"/>
</dbReference>
<dbReference type="PRINTS" id="PR00906">
    <property type="entry name" value="SECA"/>
</dbReference>
<gene>
    <name evidence="14" type="ORF">TTHERM_00204080</name>
</gene>
<feature type="compositionally biased region" description="Basic and acidic residues" evidence="10">
    <location>
        <begin position="392"/>
        <end position="402"/>
    </location>
</feature>
<dbReference type="EMBL" id="GG662857">
    <property type="protein sequence ID" value="EAR86849.1"/>
    <property type="molecule type" value="Genomic_DNA"/>
</dbReference>
<dbReference type="HOGENOM" id="CLU_002560_0_0_1"/>
<dbReference type="Pfam" id="PF07517">
    <property type="entry name" value="SecA_DEAD"/>
    <property type="match status" value="1"/>
</dbReference>
<dbReference type="SUPFAM" id="SSF81767">
    <property type="entry name" value="Pre-protein crosslinking domain of SecA"/>
    <property type="match status" value="1"/>
</dbReference>
<dbReference type="Gene3D" id="1.25.40.10">
    <property type="entry name" value="Tetratricopeptide repeat domain"/>
    <property type="match status" value="1"/>
</dbReference>
<dbReference type="SUPFAM" id="SSF48452">
    <property type="entry name" value="TPR-like"/>
    <property type="match status" value="1"/>
</dbReference>
<evidence type="ECO:0000256" key="4">
    <source>
        <dbReference type="ARBA" id="ARBA00022840"/>
    </source>
</evidence>
<evidence type="ECO:0000256" key="9">
    <source>
        <dbReference type="SAM" id="Coils"/>
    </source>
</evidence>
<feature type="region of interest" description="Disordered" evidence="10">
    <location>
        <begin position="251"/>
        <end position="295"/>
    </location>
</feature>
<dbReference type="STRING" id="312017.Q22ND6"/>
<evidence type="ECO:0000256" key="6">
    <source>
        <dbReference type="ARBA" id="ARBA00022967"/>
    </source>
</evidence>
<dbReference type="SMART" id="SM00490">
    <property type="entry name" value="HELICc"/>
    <property type="match status" value="1"/>
</dbReference>
<reference evidence="15" key="1">
    <citation type="journal article" date="2006" name="PLoS Biol.">
        <title>Macronuclear genome sequence of the ciliate Tetrahymena thermophila, a model eukaryote.</title>
        <authorList>
            <person name="Eisen J.A."/>
            <person name="Coyne R.S."/>
            <person name="Wu M."/>
            <person name="Wu D."/>
            <person name="Thiagarajan M."/>
            <person name="Wortman J.R."/>
            <person name="Badger J.H."/>
            <person name="Ren Q."/>
            <person name="Amedeo P."/>
            <person name="Jones K.M."/>
            <person name="Tallon L.J."/>
            <person name="Delcher A.L."/>
            <person name="Salzberg S.L."/>
            <person name="Silva J.C."/>
            <person name="Haas B.J."/>
            <person name="Majoros W.H."/>
            <person name="Farzad M."/>
            <person name="Carlton J.M."/>
            <person name="Smith R.K. Jr."/>
            <person name="Garg J."/>
            <person name="Pearlman R.E."/>
            <person name="Karrer K.M."/>
            <person name="Sun L."/>
            <person name="Manning G."/>
            <person name="Elde N.C."/>
            <person name="Turkewitz A.P."/>
            <person name="Asai D.J."/>
            <person name="Wilkes D.E."/>
            <person name="Wang Y."/>
            <person name="Cai H."/>
            <person name="Collins K."/>
            <person name="Stewart B.A."/>
            <person name="Lee S.R."/>
            <person name="Wilamowska K."/>
            <person name="Weinberg Z."/>
            <person name="Ruzzo W.L."/>
            <person name="Wloga D."/>
            <person name="Gaertig J."/>
            <person name="Frankel J."/>
            <person name="Tsao C.-C."/>
            <person name="Gorovsky M.A."/>
            <person name="Keeling P.J."/>
            <person name="Waller R.F."/>
            <person name="Patron N.J."/>
            <person name="Cherry J.M."/>
            <person name="Stover N.A."/>
            <person name="Krieger C.J."/>
            <person name="del Toro C."/>
            <person name="Ryder H.F."/>
            <person name="Williamson S.C."/>
            <person name="Barbeau R.A."/>
            <person name="Hamilton E.P."/>
            <person name="Orias E."/>
        </authorList>
    </citation>
    <scope>NUCLEOTIDE SEQUENCE [LARGE SCALE GENOMIC DNA]</scope>
    <source>
        <strain evidence="15">SB210</strain>
    </source>
</reference>
<evidence type="ECO:0000256" key="3">
    <source>
        <dbReference type="ARBA" id="ARBA00022741"/>
    </source>
</evidence>
<dbReference type="InterPro" id="IPR000185">
    <property type="entry name" value="SecA"/>
</dbReference>
<dbReference type="InterPro" id="IPR027417">
    <property type="entry name" value="P-loop_NTPase"/>
</dbReference>
<dbReference type="GO" id="GO:0017038">
    <property type="term" value="P:protein import"/>
    <property type="evidence" value="ECO:0007669"/>
    <property type="project" value="InterPro"/>
</dbReference>
<dbReference type="InterPro" id="IPR036670">
    <property type="entry name" value="SecA_X-link_sf"/>
</dbReference>
<dbReference type="InterPro" id="IPR011990">
    <property type="entry name" value="TPR-like_helical_dom_sf"/>
</dbReference>
<dbReference type="OrthoDB" id="311493at2759"/>
<dbReference type="GO" id="GO:0006605">
    <property type="term" value="P:protein targeting"/>
    <property type="evidence" value="ECO:0007669"/>
    <property type="project" value="InterPro"/>
</dbReference>
<dbReference type="Gene3D" id="3.40.50.300">
    <property type="entry name" value="P-loop containing nucleotide triphosphate hydrolases"/>
    <property type="match status" value="2"/>
</dbReference>
<dbReference type="InterPro" id="IPR011115">
    <property type="entry name" value="SecA_DEAD"/>
</dbReference>
<keyword evidence="1" id="KW-0813">Transport</keyword>
<organism evidence="14 15">
    <name type="scientific">Tetrahymena thermophila (strain SB210)</name>
    <dbReference type="NCBI Taxonomy" id="312017"/>
    <lineage>
        <taxon>Eukaryota</taxon>
        <taxon>Sar</taxon>
        <taxon>Alveolata</taxon>
        <taxon>Ciliophora</taxon>
        <taxon>Intramacronucleata</taxon>
        <taxon>Oligohymenophorea</taxon>
        <taxon>Hymenostomatida</taxon>
        <taxon>Tetrahymenina</taxon>
        <taxon>Tetrahymenidae</taxon>
        <taxon>Tetrahymena</taxon>
    </lineage>
</organism>
<dbReference type="GeneID" id="7844125"/>
<feature type="region of interest" description="Disordered" evidence="10">
    <location>
        <begin position="340"/>
        <end position="369"/>
    </location>
</feature>
<keyword evidence="5" id="KW-0653">Protein transport</keyword>
<feature type="compositionally biased region" description="Polar residues" evidence="10">
    <location>
        <begin position="281"/>
        <end position="295"/>
    </location>
</feature>
<dbReference type="InterPro" id="IPR014001">
    <property type="entry name" value="Helicase_ATP-bd"/>
</dbReference>
<feature type="domain" description="Helicase C-terminal" evidence="12">
    <location>
        <begin position="858"/>
        <end position="1014"/>
    </location>
</feature>
<name>Q22ND6_TETTS</name>
<dbReference type="Pfam" id="PF21090">
    <property type="entry name" value="P-loop_SecA"/>
    <property type="match status" value="1"/>
</dbReference>
<keyword evidence="4" id="KW-0067">ATP-binding</keyword>
<dbReference type="GO" id="GO:0005524">
    <property type="term" value="F:ATP binding"/>
    <property type="evidence" value="ECO:0007669"/>
    <property type="project" value="UniProtKB-KW"/>
</dbReference>
<keyword evidence="6" id="KW-1278">Translocase</keyword>
<accession>Q22ND6</accession>
<evidence type="ECO:0000256" key="10">
    <source>
        <dbReference type="SAM" id="MobiDB-lite"/>
    </source>
</evidence>
<dbReference type="InParanoid" id="Q22ND6"/>
<dbReference type="InterPro" id="IPR044722">
    <property type="entry name" value="SecA_SF2_C"/>
</dbReference>
<proteinExistence type="predicted"/>
<dbReference type="eggNOG" id="ENOG502QS7I">
    <property type="taxonomic scope" value="Eukaryota"/>
</dbReference>
<evidence type="ECO:0000259" key="12">
    <source>
        <dbReference type="PROSITE" id="PS51194"/>
    </source>
</evidence>
<sequence length="1778" mass="208497">MDIERNYLAEPYADVEKIISKAAQEGIGKTDSCLIAMMLDKYNFTNVHLIKELINNICQFKDQIVAKYTEKGLGIYMVDLLFELYFMVKQQRMHILVAVNKIKELLNSSNELQFPLQQKNKEKKKQIYHQIMQLIQLNCKRFNQKQIHYDVFLQSYWMCDKVECQSILSLMDQVSQSIFEVEKQGQNKDTPYNKFKAMTKFDIIYLNEYLQPKTGKNVIRKEQKQLYPTRIKTENDIVTHYDLDAFRHYQQDKENERRNVNQQQRQDIHSRERQFEKPYEQNKNQKQNYLSKNEQNDKINQLKQNDKKYQIINIQKVQYQQPQQQCIDIQPQIHKILNQKKERDVSPIQQQIKRIQSESNQEQQPNTPNQLKKCISEQNNFQPQTNQQDLHYPPKQDKKQKIQQDQSNQQKIEIKPTNQSTQPKFYSEEVDSILKQINELTQYERDLFMKLFGKYDAGMNGQFLDDLKKRYPEIYYLIKSCKGLEKVRKIKPRSVQIISCLMFLYKQKQKGRILQINTGEGKSITVALMAATRSLMKDKVDVYTSNKELAKRDCEEFQEFYEELGLTCGSIGQEEVRSSEPNETYKKDIVYGDVGSYAADLLGDYYEQRGTRCGRMFDFAIVDEVDCMFIDQHNHSTSLAKSIPGLSKLNTILWLIWYKITQMRDQYLDGYYYFVENKEKKYCCRAEDFITEFINQVLMSGEVSAEIDKQIPSHMKSFAMSQMKEWISNGFHALQLQRNKEYKVENDKIIPIDYDNTGIAQQNTQWRGGLHQFIQMKENVTVTPMNMTVNFVSNIYMFLLYKSNLVGLTGTLGTFQSINVLEQFYTIDALKVPPFKPRKLQIFPPLIEKTTLDFQKTMINEIGQKMQQGRPCLIISESEKFGKYLSKLISKKFSNIKIIEYYSGDESIEKEQVNDFCIIISTNLAGRGTDIKLSPNIINNGGLHVIVTFTPKNKRVEDQAFGRAGRCGQDGSAQMVIDGSKDSFIIKNKIQSNLIEERDKVDAQICERQLQNMKDISKMDEIFWDYCKTLNTCEAIKNKQYMRKQEEEIWATFYCKIQFMRKEPEKVRKEYAIFKEEFQKRVNEKNIVNPSYLINEGMKLLMDNKFAESLQISDEVIQKNPNNLAAHYIKAIALLSLKKHAKSLQMLDKCEEILAQKNDLHQALQIIQLQSQSLVQQEYNQELLEQSLVLSKHFQNQLQESKIFNQNKYDRKQLESYITESGCFKRIKDEEVIRGKIQDQIRELKTEIKELYRNPSKKESLQFIQVNEYFQDDQITEQMLKEHQNEEIPFIIELFDRKPLKWKSLIPLACGIFQLANSLYLLQAQQILQDGNSNSNTPSTRTSAASQTPSGLDLCTPVDFEVDLKYPLMIEEQDRQVQGIASAVKKIADVEGLNLKDYLSKKSLLLIENIRKFQINDYIHMLTQISESSADRVQNELMIQISLKNALTKEVIKYSPEITFITQQMAQDQTFQNLRLLSYKFQENCKKILEQNQVIQFVSTQQIESIYRAFKKSFFYLSFSQFQKEIVSSLSKNICKNHKKSIIENLENFIKDNYELQFSSNAFTEVVSNLVQQPIYNSVNSTIDGIENVVVETIRQHVLCSLKAMIKSVKTQIRDLILSAPKVQGLVQQKQYSHLENKLKNHQKFYAFLKEDKELLQQYPKAINQAIQNLKILDKNNNSLINFSETQLKGEIKYLILKNNQKITQYEEFLDVISQAAIKLFENNNINSNQFNSNEFQQQIFKKIQIKLLSPAFKIVSHVFQQQIESNAIYGLFKHIIQ</sequence>
<evidence type="ECO:0000259" key="11">
    <source>
        <dbReference type="PROSITE" id="PS51192"/>
    </source>
</evidence>
<dbReference type="SMART" id="SM00957">
    <property type="entry name" value="SecA_DEAD"/>
    <property type="match status" value="1"/>
</dbReference>
<keyword evidence="7" id="KW-0811">Translocation</keyword>
<keyword evidence="15" id="KW-1185">Reference proteome</keyword>
<evidence type="ECO:0000313" key="15">
    <source>
        <dbReference type="Proteomes" id="UP000009168"/>
    </source>
</evidence>
<dbReference type="Gene3D" id="3.90.1440.10">
    <property type="entry name" value="SecA, preprotein cross-linking domain"/>
    <property type="match status" value="1"/>
</dbReference>
<keyword evidence="8" id="KW-0472">Membrane</keyword>
<keyword evidence="2" id="KW-0963">Cytoplasm</keyword>
<dbReference type="GO" id="GO:0004386">
    <property type="term" value="F:helicase activity"/>
    <property type="evidence" value="ECO:0007669"/>
    <property type="project" value="UniProtKB-KW"/>
</dbReference>
<dbReference type="PROSITE" id="PS51196">
    <property type="entry name" value="SECA_MOTOR_DEAD"/>
    <property type="match status" value="1"/>
</dbReference>
<evidence type="ECO:0000313" key="14">
    <source>
        <dbReference type="EMBL" id="EAR86849.1"/>
    </source>
</evidence>
<feature type="domain" description="SecA family profile" evidence="13">
    <location>
        <begin position="374"/>
        <end position="1006"/>
    </location>
</feature>
<evidence type="ECO:0000256" key="2">
    <source>
        <dbReference type="ARBA" id="ARBA00022490"/>
    </source>
</evidence>
<evidence type="ECO:0000256" key="8">
    <source>
        <dbReference type="ARBA" id="ARBA00023136"/>
    </source>
</evidence>
<evidence type="ECO:0000256" key="1">
    <source>
        <dbReference type="ARBA" id="ARBA00022448"/>
    </source>
</evidence>
<dbReference type="PROSITE" id="PS51192">
    <property type="entry name" value="HELICASE_ATP_BIND_1"/>
    <property type="match status" value="1"/>
</dbReference>
<feature type="domain" description="Helicase ATP-binding" evidence="11">
    <location>
        <begin position="503"/>
        <end position="721"/>
    </location>
</feature>
<dbReference type="GO" id="GO:0016020">
    <property type="term" value="C:membrane"/>
    <property type="evidence" value="ECO:0007669"/>
    <property type="project" value="InterPro"/>
</dbReference>